<evidence type="ECO:0000256" key="1">
    <source>
        <dbReference type="SAM" id="MobiDB-lite"/>
    </source>
</evidence>
<proteinExistence type="predicted"/>
<reference evidence="2" key="1">
    <citation type="journal article" date="2022" name="bioRxiv">
        <title>Sequencing and chromosome-scale assembly of the giantPleurodeles waltlgenome.</title>
        <authorList>
            <person name="Brown T."/>
            <person name="Elewa A."/>
            <person name="Iarovenko S."/>
            <person name="Subramanian E."/>
            <person name="Araus A.J."/>
            <person name="Petzold A."/>
            <person name="Susuki M."/>
            <person name="Suzuki K.-i.T."/>
            <person name="Hayashi T."/>
            <person name="Toyoda A."/>
            <person name="Oliveira C."/>
            <person name="Osipova E."/>
            <person name="Leigh N.D."/>
            <person name="Simon A."/>
            <person name="Yun M.H."/>
        </authorList>
    </citation>
    <scope>NUCLEOTIDE SEQUENCE</scope>
    <source>
        <strain evidence="2">20211129_DDA</strain>
        <tissue evidence="2">Liver</tissue>
    </source>
</reference>
<protein>
    <submittedName>
        <fullName evidence="2">Uncharacterized protein</fullName>
    </submittedName>
</protein>
<feature type="region of interest" description="Disordered" evidence="1">
    <location>
        <begin position="40"/>
        <end position="78"/>
    </location>
</feature>
<evidence type="ECO:0000313" key="3">
    <source>
        <dbReference type="Proteomes" id="UP001066276"/>
    </source>
</evidence>
<sequence>MKRRAGARKTQKAARGCGGSLCRQDRGGRWAPLVYQVTTRGGEARPCPGQCGGPGGPREERRPGSAGGAPEVGRPTAP</sequence>
<name>A0AAV7W5I3_PLEWA</name>
<gene>
    <name evidence="2" type="ORF">NDU88_003592</name>
</gene>
<dbReference type="Proteomes" id="UP001066276">
    <property type="component" value="Chromosome 1_2"/>
</dbReference>
<organism evidence="2 3">
    <name type="scientific">Pleurodeles waltl</name>
    <name type="common">Iberian ribbed newt</name>
    <dbReference type="NCBI Taxonomy" id="8319"/>
    <lineage>
        <taxon>Eukaryota</taxon>
        <taxon>Metazoa</taxon>
        <taxon>Chordata</taxon>
        <taxon>Craniata</taxon>
        <taxon>Vertebrata</taxon>
        <taxon>Euteleostomi</taxon>
        <taxon>Amphibia</taxon>
        <taxon>Batrachia</taxon>
        <taxon>Caudata</taxon>
        <taxon>Salamandroidea</taxon>
        <taxon>Salamandridae</taxon>
        <taxon>Pleurodelinae</taxon>
        <taxon>Pleurodeles</taxon>
    </lineage>
</organism>
<dbReference type="AlphaFoldDB" id="A0AAV7W5I3"/>
<feature type="region of interest" description="Disordered" evidence="1">
    <location>
        <begin position="1"/>
        <end position="24"/>
    </location>
</feature>
<dbReference type="EMBL" id="JANPWB010000002">
    <property type="protein sequence ID" value="KAJ1208206.1"/>
    <property type="molecule type" value="Genomic_DNA"/>
</dbReference>
<keyword evidence="3" id="KW-1185">Reference proteome</keyword>
<accession>A0AAV7W5I3</accession>
<evidence type="ECO:0000313" key="2">
    <source>
        <dbReference type="EMBL" id="KAJ1208206.1"/>
    </source>
</evidence>
<comment type="caution">
    <text evidence="2">The sequence shown here is derived from an EMBL/GenBank/DDBJ whole genome shotgun (WGS) entry which is preliminary data.</text>
</comment>
<feature type="compositionally biased region" description="Basic residues" evidence="1">
    <location>
        <begin position="1"/>
        <end position="12"/>
    </location>
</feature>